<evidence type="ECO:0000313" key="1">
    <source>
        <dbReference type="EMBL" id="KYC29096.1"/>
    </source>
</evidence>
<sequence>MLGVARWRCLHKPMDRFVTLFLAMTMRGRRRGTMASASLRAAQRRGNPALANTVNHFWQLDDARRLY</sequence>
<organism evidence="1 2">
    <name type="scientific">Sterolibacterium denitrificans</name>
    <dbReference type="NCBI Taxonomy" id="157592"/>
    <lineage>
        <taxon>Bacteria</taxon>
        <taxon>Pseudomonadati</taxon>
        <taxon>Pseudomonadota</taxon>
        <taxon>Betaproteobacteria</taxon>
        <taxon>Nitrosomonadales</taxon>
        <taxon>Sterolibacteriaceae</taxon>
        <taxon>Sterolibacterium</taxon>
    </lineage>
</organism>
<evidence type="ECO:0000313" key="2">
    <source>
        <dbReference type="Proteomes" id="UP000243416"/>
    </source>
</evidence>
<gene>
    <name evidence="1" type="ORF">ACY05_00480</name>
</gene>
<keyword evidence="2" id="KW-1185">Reference proteome</keyword>
<reference evidence="1 2" key="1">
    <citation type="journal article" date="2016" name="ISME J.">
        <title>Integrated multi-omics analyses reveal the biochemical mechanisms and phylogenetic relevance of anaerobic androgen biodegradation in the environment.</title>
        <authorList>
            <person name="Yang F.C."/>
            <person name="Chen Y.L."/>
            <person name="Tang S.L."/>
            <person name="Yu C.P."/>
            <person name="Wang P.H."/>
            <person name="Ismail W."/>
            <person name="Wang C.H."/>
            <person name="Ding J.Y."/>
            <person name="Yang C.Y."/>
            <person name="Yang C.Y."/>
            <person name="Chiang Y.R."/>
        </authorList>
    </citation>
    <scope>NUCLEOTIDE SEQUENCE [LARGE SCALE GENOMIC DNA]</scope>
    <source>
        <strain evidence="1 2">DSM 13999</strain>
    </source>
</reference>
<dbReference type="Proteomes" id="UP000243416">
    <property type="component" value="Unassembled WGS sequence"/>
</dbReference>
<dbReference type="EMBL" id="LFZK01000001">
    <property type="protein sequence ID" value="KYC29096.1"/>
    <property type="molecule type" value="Genomic_DNA"/>
</dbReference>
<protein>
    <submittedName>
        <fullName evidence="1">Uncharacterized protein</fullName>
    </submittedName>
</protein>
<dbReference type="AlphaFoldDB" id="A0A656Z9S6"/>
<name>A0A656Z9S6_9PROT</name>
<accession>A0A656Z9S6</accession>
<proteinExistence type="predicted"/>
<comment type="caution">
    <text evidence="1">The sequence shown here is derived from an EMBL/GenBank/DDBJ whole genome shotgun (WGS) entry which is preliminary data.</text>
</comment>